<evidence type="ECO:0000313" key="2">
    <source>
        <dbReference type="Proteomes" id="UP000305233"/>
    </source>
</evidence>
<dbReference type="OrthoDB" id="3215033at2"/>
<dbReference type="Pfam" id="PF11248">
    <property type="entry name" value="DUF3046"/>
    <property type="match status" value="1"/>
</dbReference>
<proteinExistence type="predicted"/>
<accession>A0A4S5E0Q8</accession>
<organism evidence="1 2">
    <name type="scientific">Arthrobacter echini</name>
    <dbReference type="NCBI Taxonomy" id="1529066"/>
    <lineage>
        <taxon>Bacteria</taxon>
        <taxon>Bacillati</taxon>
        <taxon>Actinomycetota</taxon>
        <taxon>Actinomycetes</taxon>
        <taxon>Micrococcales</taxon>
        <taxon>Micrococcaceae</taxon>
        <taxon>Arthrobacter</taxon>
    </lineage>
</organism>
<evidence type="ECO:0000313" key="1">
    <source>
        <dbReference type="EMBL" id="THJ64896.1"/>
    </source>
</evidence>
<dbReference type="AlphaFoldDB" id="A0A4S5E0Q8"/>
<keyword evidence="2" id="KW-1185">Reference proteome</keyword>
<name>A0A4S5E0Q8_9MICC</name>
<gene>
    <name evidence="1" type="ORF">E8P82_13515</name>
</gene>
<reference evidence="1 2" key="1">
    <citation type="submission" date="2019-04" db="EMBL/GenBank/DDBJ databases">
        <authorList>
            <person name="Liu Q."/>
            <person name="Xin Y.-H."/>
        </authorList>
    </citation>
    <scope>NUCLEOTIDE SEQUENCE [LARGE SCALE GENOMIC DNA]</scope>
    <source>
        <strain evidence="1 2">AM23</strain>
    </source>
</reference>
<dbReference type="EMBL" id="SSWH01000015">
    <property type="protein sequence ID" value="THJ64896.1"/>
    <property type="molecule type" value="Genomic_DNA"/>
</dbReference>
<dbReference type="Proteomes" id="UP000305233">
    <property type="component" value="Unassembled WGS sequence"/>
</dbReference>
<dbReference type="RefSeq" id="WP_136455583.1">
    <property type="nucleotide sequence ID" value="NZ_SSWH01000015.1"/>
</dbReference>
<sequence>MRVSDFWRLMDDEFGESYSRTLARDLVVDRLGDRTAAEALDDGVDPKAVWVAVCSTQDVPRERWLGRDIAPRR</sequence>
<comment type="caution">
    <text evidence="1">The sequence shown here is derived from an EMBL/GenBank/DDBJ whole genome shotgun (WGS) entry which is preliminary data.</text>
</comment>
<dbReference type="InterPro" id="IPR021408">
    <property type="entry name" value="DUF3046"/>
</dbReference>
<protein>
    <submittedName>
        <fullName evidence="1">DUF3046 domain-containing protein</fullName>
    </submittedName>
</protein>